<dbReference type="RefSeq" id="XP_030045929.1">
    <property type="nucleotide sequence ID" value="XM_030190069.1"/>
</dbReference>
<organism evidence="2 3">
    <name type="scientific">Microcaecilia unicolor</name>
    <dbReference type="NCBI Taxonomy" id="1415580"/>
    <lineage>
        <taxon>Eukaryota</taxon>
        <taxon>Metazoa</taxon>
        <taxon>Chordata</taxon>
        <taxon>Craniata</taxon>
        <taxon>Vertebrata</taxon>
        <taxon>Euteleostomi</taxon>
        <taxon>Amphibia</taxon>
        <taxon>Gymnophiona</taxon>
        <taxon>Siphonopidae</taxon>
        <taxon>Microcaecilia</taxon>
    </lineage>
</organism>
<evidence type="ECO:0000313" key="2">
    <source>
        <dbReference type="Proteomes" id="UP000515156"/>
    </source>
</evidence>
<dbReference type="OrthoDB" id="5977581at2759"/>
<dbReference type="InterPro" id="IPR029234">
    <property type="entry name" value="CIMIP4"/>
</dbReference>
<reference evidence="3" key="1">
    <citation type="submission" date="2025-08" db="UniProtKB">
        <authorList>
            <consortium name="RefSeq"/>
        </authorList>
    </citation>
    <scope>IDENTIFICATION</scope>
</reference>
<dbReference type="PANTHER" id="PTHR31702">
    <property type="entry name" value="TESTIS-EXPRESSED PROTEIN 33"/>
    <property type="match status" value="1"/>
</dbReference>
<dbReference type="KEGG" id="muo:115460275"/>
<feature type="compositionally biased region" description="Low complexity" evidence="1">
    <location>
        <begin position="28"/>
        <end position="41"/>
    </location>
</feature>
<sequence length="315" mass="35527">MYKQGSSRLSGNISDLCQDEVQRKKITSSHSGSQAGSSRPSTNRLQTQSFQKGSDPNTLKAGIQQTKPCSQEGPHVMERPGSKTKRSLLRQKSPTGSCIMEESKNHLTKETQTATESLYDSGKSDKELEMSQAQLEAETTRQEPFIVIPDFHIKGGLMGNSPHARYYELGHCLRANLFPGVPITMKTLVQDSYTKEVNQLSKIDMRHWHGRKIDDMGLWAEKHMEGSCIAKILQHYLDNLPKFARTWETNPDSVLKVKRPVAKMEVVKPKLPKRSNWKTEDLVQVSLSIPAAKAPSPRTDDNFWDFYNSPLPSMQ</sequence>
<dbReference type="Pfam" id="PF15400">
    <property type="entry name" value="TEX33"/>
    <property type="match status" value="1"/>
</dbReference>
<accession>A0A6P7X6X8</accession>
<dbReference type="InParanoid" id="A0A6P7X6X8"/>
<dbReference type="AlphaFoldDB" id="A0A6P7X6X8"/>
<feature type="region of interest" description="Disordered" evidence="1">
    <location>
        <begin position="1"/>
        <end position="134"/>
    </location>
</feature>
<dbReference type="CTD" id="339669"/>
<dbReference type="FunCoup" id="A0A6P7X6X8">
    <property type="interactions" value="6"/>
</dbReference>
<dbReference type="Proteomes" id="UP000515156">
    <property type="component" value="Chromosome 1"/>
</dbReference>
<feature type="compositionally biased region" description="Polar residues" evidence="1">
    <location>
        <begin position="1"/>
        <end position="15"/>
    </location>
</feature>
<gene>
    <name evidence="3" type="primary">TEX33</name>
</gene>
<feature type="compositionally biased region" description="Polar residues" evidence="1">
    <location>
        <begin position="42"/>
        <end position="69"/>
    </location>
</feature>
<name>A0A6P7X6X8_9AMPH</name>
<evidence type="ECO:0000256" key="1">
    <source>
        <dbReference type="SAM" id="MobiDB-lite"/>
    </source>
</evidence>
<evidence type="ECO:0000313" key="3">
    <source>
        <dbReference type="RefSeq" id="XP_030045929.1"/>
    </source>
</evidence>
<dbReference type="PANTHER" id="PTHR31702:SF2">
    <property type="entry name" value="TESTIS-EXPRESSED PROTEIN 33"/>
    <property type="match status" value="1"/>
</dbReference>
<keyword evidence="2" id="KW-1185">Reference proteome</keyword>
<protein>
    <submittedName>
        <fullName evidence="3">Testis-expressed protein 33</fullName>
    </submittedName>
</protein>
<proteinExistence type="predicted"/>
<dbReference type="GeneID" id="115460275"/>